<dbReference type="RefSeq" id="WP_145145422.1">
    <property type="nucleotide sequence ID" value="NZ_VLKY01000020.1"/>
</dbReference>
<comment type="similarity">
    <text evidence="2">Belongs to the outer membrane factor (OMF) (TC 1.B.17) family.</text>
</comment>
<evidence type="ECO:0000256" key="1">
    <source>
        <dbReference type="ARBA" id="ARBA00004442"/>
    </source>
</evidence>
<evidence type="ECO:0000313" key="10">
    <source>
        <dbReference type="EMBL" id="TWI48258.1"/>
    </source>
</evidence>
<comment type="subcellular location">
    <subcellularLocation>
        <location evidence="1">Cell outer membrane</location>
    </subcellularLocation>
</comment>
<dbReference type="PANTHER" id="PTHR30203">
    <property type="entry name" value="OUTER MEMBRANE CATION EFFLUX PROTEIN"/>
    <property type="match status" value="1"/>
</dbReference>
<keyword evidence="5" id="KW-0472">Membrane</keyword>
<protein>
    <submittedName>
        <fullName evidence="10">Cobalt-zinc-cadmium efflux system outer membrane protein</fullName>
    </submittedName>
</protein>
<dbReference type="SUPFAM" id="SSF56954">
    <property type="entry name" value="Outer membrane efflux proteins (OEP)"/>
    <property type="match status" value="1"/>
</dbReference>
<evidence type="ECO:0000256" key="4">
    <source>
        <dbReference type="ARBA" id="ARBA00022692"/>
    </source>
</evidence>
<evidence type="ECO:0000313" key="11">
    <source>
        <dbReference type="Proteomes" id="UP000316905"/>
    </source>
</evidence>
<feature type="chain" id="PRO_5022230298" evidence="9">
    <location>
        <begin position="21"/>
        <end position="412"/>
    </location>
</feature>
<gene>
    <name evidence="10" type="ORF">IQ22_04173</name>
</gene>
<evidence type="ECO:0000256" key="2">
    <source>
        <dbReference type="ARBA" id="ARBA00007613"/>
    </source>
</evidence>
<keyword evidence="6" id="KW-0564">Palmitate</keyword>
<keyword evidence="3" id="KW-1134">Transmembrane beta strand</keyword>
<dbReference type="GO" id="GO:0016020">
    <property type="term" value="C:membrane"/>
    <property type="evidence" value="ECO:0007669"/>
    <property type="project" value="UniProtKB-SubCell"/>
</dbReference>
<organism evidence="10 11">
    <name type="scientific">Pseudomonas duriflava</name>
    <dbReference type="NCBI Taxonomy" id="459528"/>
    <lineage>
        <taxon>Bacteria</taxon>
        <taxon>Pseudomonadati</taxon>
        <taxon>Pseudomonadota</taxon>
        <taxon>Gammaproteobacteria</taxon>
        <taxon>Pseudomonadales</taxon>
        <taxon>Pseudomonadaceae</taxon>
        <taxon>Pseudomonas</taxon>
    </lineage>
</organism>
<evidence type="ECO:0000256" key="9">
    <source>
        <dbReference type="SAM" id="SignalP"/>
    </source>
</evidence>
<feature type="signal peptide" evidence="9">
    <location>
        <begin position="1"/>
        <end position="20"/>
    </location>
</feature>
<dbReference type="PANTHER" id="PTHR30203:SF24">
    <property type="entry name" value="BLR4935 PROTEIN"/>
    <property type="match status" value="1"/>
</dbReference>
<keyword evidence="4" id="KW-0812">Transmembrane</keyword>
<dbReference type="InterPro" id="IPR003423">
    <property type="entry name" value="OMP_efflux"/>
</dbReference>
<keyword evidence="8" id="KW-0449">Lipoprotein</keyword>
<dbReference type="InterPro" id="IPR010131">
    <property type="entry name" value="MdtP/NodT-like"/>
</dbReference>
<keyword evidence="11" id="KW-1185">Reference proteome</keyword>
<comment type="caution">
    <text evidence="10">The sequence shown here is derived from an EMBL/GenBank/DDBJ whole genome shotgun (WGS) entry which is preliminary data.</text>
</comment>
<evidence type="ECO:0000256" key="3">
    <source>
        <dbReference type="ARBA" id="ARBA00022452"/>
    </source>
</evidence>
<dbReference type="EMBL" id="VLKY01000020">
    <property type="protein sequence ID" value="TWI48258.1"/>
    <property type="molecule type" value="Genomic_DNA"/>
</dbReference>
<dbReference type="OrthoDB" id="9791261at2"/>
<evidence type="ECO:0000256" key="7">
    <source>
        <dbReference type="ARBA" id="ARBA00023237"/>
    </source>
</evidence>
<dbReference type="AlphaFoldDB" id="A0A562PV44"/>
<evidence type="ECO:0000256" key="8">
    <source>
        <dbReference type="ARBA" id="ARBA00023288"/>
    </source>
</evidence>
<proteinExistence type="inferred from homology"/>
<evidence type="ECO:0000256" key="6">
    <source>
        <dbReference type="ARBA" id="ARBA00023139"/>
    </source>
</evidence>
<dbReference type="Pfam" id="PF02321">
    <property type="entry name" value="OEP"/>
    <property type="match status" value="2"/>
</dbReference>
<name>A0A562PV44_9PSED</name>
<sequence>MRLVVFLICLGSTGFISAYAADPNHSLTLAQAISTAYEKNPGLSAAQWETGVAQGIHQQASLIPNPELAWDVEDTRSGSQINSITITQPFELGGKRQARMNVAEVGKSLASAEIVLKRNNLRADVIQAFYLALRAQEGLRLANESLQLAERAVTVAKSRVVAGKTSPVEETRAEVLLSSVRLEVRRAQLEQDNAYKQLASYLGSTYPTFTSVIGNLEYLPRLPQKAELLARIRNSPELYKARLQIDQSDAELNLQRTQRIPDLRVSIGSQYDEQERERVNLVGVSLPLPLFDRNQGNVLAASRQAGQAMDLRNATELRLISETQQAFEQWQAAQADLNEIRNAILPAGQSAVESATRGFAMGKFGFLDVLDAQRTLISARAQYLQSLADAIDAWVRIERIYGDTTSITDSQE</sequence>
<dbReference type="GO" id="GO:0015562">
    <property type="term" value="F:efflux transmembrane transporter activity"/>
    <property type="evidence" value="ECO:0007669"/>
    <property type="project" value="InterPro"/>
</dbReference>
<keyword evidence="7" id="KW-0998">Cell outer membrane</keyword>
<keyword evidence="9" id="KW-0732">Signal</keyword>
<evidence type="ECO:0000256" key="5">
    <source>
        <dbReference type="ARBA" id="ARBA00023136"/>
    </source>
</evidence>
<dbReference type="Proteomes" id="UP000316905">
    <property type="component" value="Unassembled WGS sequence"/>
</dbReference>
<dbReference type="Gene3D" id="1.20.1600.10">
    <property type="entry name" value="Outer membrane efflux proteins (OEP)"/>
    <property type="match status" value="1"/>
</dbReference>
<accession>A0A562PV44</accession>
<reference evidence="10 11" key="1">
    <citation type="journal article" date="2015" name="Stand. Genomic Sci.">
        <title>Genomic Encyclopedia of Bacterial and Archaeal Type Strains, Phase III: the genomes of soil and plant-associated and newly described type strains.</title>
        <authorList>
            <person name="Whitman W.B."/>
            <person name="Woyke T."/>
            <person name="Klenk H.P."/>
            <person name="Zhou Y."/>
            <person name="Lilburn T.G."/>
            <person name="Beck B.J."/>
            <person name="De Vos P."/>
            <person name="Vandamme P."/>
            <person name="Eisen J.A."/>
            <person name="Garrity G."/>
            <person name="Hugenholtz P."/>
            <person name="Kyrpides N.C."/>
        </authorList>
    </citation>
    <scope>NUCLEOTIDE SEQUENCE [LARGE SCALE GENOMIC DNA]</scope>
    <source>
        <strain evidence="10 11">CGMCC 1.6858</strain>
    </source>
</reference>